<dbReference type="PROSITE" id="PS01318">
    <property type="entry name" value="TSAA_1"/>
    <property type="match status" value="1"/>
</dbReference>
<feature type="region of interest" description="Disordered" evidence="3">
    <location>
        <begin position="297"/>
        <end position="397"/>
    </location>
</feature>
<feature type="domain" description="TsaA-like" evidence="4">
    <location>
        <begin position="4"/>
        <end position="142"/>
    </location>
</feature>
<organism evidence="5 6">
    <name type="scientific">Dreissena polymorpha</name>
    <name type="common">Zebra mussel</name>
    <name type="synonym">Mytilus polymorpha</name>
    <dbReference type="NCBI Taxonomy" id="45954"/>
    <lineage>
        <taxon>Eukaryota</taxon>
        <taxon>Metazoa</taxon>
        <taxon>Spiralia</taxon>
        <taxon>Lophotrochozoa</taxon>
        <taxon>Mollusca</taxon>
        <taxon>Bivalvia</taxon>
        <taxon>Autobranchia</taxon>
        <taxon>Heteroconchia</taxon>
        <taxon>Euheterodonta</taxon>
        <taxon>Imparidentia</taxon>
        <taxon>Neoheterodontei</taxon>
        <taxon>Myida</taxon>
        <taxon>Dreissenoidea</taxon>
        <taxon>Dreissenidae</taxon>
        <taxon>Dreissena</taxon>
    </lineage>
</organism>
<evidence type="ECO:0000256" key="1">
    <source>
        <dbReference type="ARBA" id="ARBA00022691"/>
    </source>
</evidence>
<dbReference type="PANTHER" id="PTHR12818">
    <property type="entry name" value="TRNA (ADENINE(37)-N6)-METHYLTRANSFERASE"/>
    <property type="match status" value="1"/>
</dbReference>
<feature type="compositionally biased region" description="Basic and acidic residues" evidence="3">
    <location>
        <begin position="342"/>
        <end position="365"/>
    </location>
</feature>
<dbReference type="AlphaFoldDB" id="A0A9D4HFZ5"/>
<feature type="compositionally biased region" description="Polar residues" evidence="3">
    <location>
        <begin position="374"/>
        <end position="396"/>
    </location>
</feature>
<dbReference type="Pfam" id="PF01980">
    <property type="entry name" value="TrmO_N"/>
    <property type="match status" value="1"/>
</dbReference>
<comment type="caution">
    <text evidence="5">The sequence shown here is derived from an EMBL/GenBank/DDBJ whole genome shotgun (WGS) entry which is preliminary data.</text>
</comment>
<accession>A0A9D4HFZ5</accession>
<dbReference type="EMBL" id="JAIWYP010000013">
    <property type="protein sequence ID" value="KAH3716164.1"/>
    <property type="molecule type" value="Genomic_DNA"/>
</dbReference>
<dbReference type="SUPFAM" id="SSF118196">
    <property type="entry name" value="YaeB-like"/>
    <property type="match status" value="2"/>
</dbReference>
<dbReference type="CDD" id="cd09281">
    <property type="entry name" value="UPF0066"/>
    <property type="match status" value="1"/>
</dbReference>
<evidence type="ECO:0000259" key="4">
    <source>
        <dbReference type="PROSITE" id="PS51668"/>
    </source>
</evidence>
<evidence type="ECO:0000256" key="3">
    <source>
        <dbReference type="SAM" id="MobiDB-lite"/>
    </source>
</evidence>
<protein>
    <recommendedName>
        <fullName evidence="4">TsaA-like domain-containing protein</fullName>
    </recommendedName>
</protein>
<comment type="similarity">
    <text evidence="2">Belongs to the tRNA methyltransferase O family.</text>
</comment>
<dbReference type="NCBIfam" id="TIGR00104">
    <property type="entry name" value="tRNA_TsaA"/>
    <property type="match status" value="1"/>
</dbReference>
<evidence type="ECO:0000313" key="6">
    <source>
        <dbReference type="Proteomes" id="UP000828390"/>
    </source>
</evidence>
<name>A0A9D4HFZ5_DREPO</name>
<reference evidence="5" key="2">
    <citation type="submission" date="2020-11" db="EMBL/GenBank/DDBJ databases">
        <authorList>
            <person name="McCartney M.A."/>
            <person name="Auch B."/>
            <person name="Kono T."/>
            <person name="Mallez S."/>
            <person name="Becker A."/>
            <person name="Gohl D.M."/>
            <person name="Silverstein K.A.T."/>
            <person name="Koren S."/>
            <person name="Bechman K.B."/>
            <person name="Herman A."/>
            <person name="Abrahante J.E."/>
            <person name="Garbe J."/>
        </authorList>
    </citation>
    <scope>NUCLEOTIDE SEQUENCE</scope>
    <source>
        <strain evidence="5">Duluth1</strain>
        <tissue evidence="5">Whole animal</tissue>
    </source>
</reference>
<dbReference type="PANTHER" id="PTHR12818:SF0">
    <property type="entry name" value="TRNA (ADENINE(37)-N6)-METHYLTRANSFERASE"/>
    <property type="match status" value="1"/>
</dbReference>
<dbReference type="PROSITE" id="PS51668">
    <property type="entry name" value="TSAA_2"/>
    <property type="match status" value="1"/>
</dbReference>
<dbReference type="Proteomes" id="UP000828390">
    <property type="component" value="Unassembled WGS sequence"/>
</dbReference>
<reference evidence="5" key="1">
    <citation type="journal article" date="2019" name="bioRxiv">
        <title>The Genome of the Zebra Mussel, Dreissena polymorpha: A Resource for Invasive Species Research.</title>
        <authorList>
            <person name="McCartney M.A."/>
            <person name="Auch B."/>
            <person name="Kono T."/>
            <person name="Mallez S."/>
            <person name="Zhang Y."/>
            <person name="Obille A."/>
            <person name="Becker A."/>
            <person name="Abrahante J.E."/>
            <person name="Garbe J."/>
            <person name="Badalamenti J.P."/>
            <person name="Herman A."/>
            <person name="Mangelson H."/>
            <person name="Liachko I."/>
            <person name="Sullivan S."/>
            <person name="Sone E.D."/>
            <person name="Koren S."/>
            <person name="Silverstein K.A.T."/>
            <person name="Beckman K.B."/>
            <person name="Gohl D.M."/>
        </authorList>
    </citation>
    <scope>NUCLEOTIDE SEQUENCE</scope>
    <source>
        <strain evidence="5">Duluth1</strain>
        <tissue evidence="5">Whole animal</tissue>
    </source>
</reference>
<dbReference type="InterPro" id="IPR036413">
    <property type="entry name" value="YaeB-like_sf"/>
</dbReference>
<evidence type="ECO:0000256" key="2">
    <source>
        <dbReference type="ARBA" id="ARBA00033753"/>
    </source>
</evidence>
<dbReference type="OrthoDB" id="4882at2759"/>
<sequence length="503" mass="56648">MFHFKPIGFIETPFLFKNGTPRQPTVCSLARGVITIDKAVFNNPEHSLEGLQEFSHVWIFFMFHKNNNKHYKAKVKPPRLNGRKVGVFSSRSPYRPNNIGLTLAKIESIEGAKVSVSGIDIVDGSPIVDLKPYIPQYDNPALWSQPGHVEKQREEGRSESQSISMQNTLQHLPVSSLEGSRMHGNCSKVSEAAWFDNLCKTHGKAAGEETFSVYDNAYCNDPASVTGQDGSQKSSLEADTTANRKTNPDRKLTKNESEPSQSNNMAYAADWVNNAPVTKLCVVFTPRAEEQLALFSKDSLEPGHQGGDRGNTSKHPQSLFCNEDTYEPHMSDTSNPVKRHSEKPTLRDSLLDKHSHSKQSTEKQLQKSFRKKSLQSPTIEKSQSHLSTAKLSQSYDVGSPGKPSIYFTGFSKRSSTNAEMSMSWPYKLQHLNSTDELRTAIVRVLEEDPRSVYRRMVCTDKLYYFTVDVVHVTCWFDDGCVEVVRLKPLAHMDKLTTWLYLPH</sequence>
<feature type="region of interest" description="Disordered" evidence="3">
    <location>
        <begin position="225"/>
        <end position="262"/>
    </location>
</feature>
<evidence type="ECO:0000313" key="5">
    <source>
        <dbReference type="EMBL" id="KAH3716164.1"/>
    </source>
</evidence>
<dbReference type="Gene3D" id="2.40.30.70">
    <property type="entry name" value="YaeB-like"/>
    <property type="match status" value="1"/>
</dbReference>
<dbReference type="Gene3D" id="3.30.2310.10">
    <property type="entry name" value="YaeB-like"/>
    <property type="match status" value="1"/>
</dbReference>
<feature type="region of interest" description="Disordered" evidence="3">
    <location>
        <begin position="142"/>
        <end position="166"/>
    </location>
</feature>
<dbReference type="InterPro" id="IPR023370">
    <property type="entry name" value="TrmO-like_N"/>
</dbReference>
<dbReference type="InterPro" id="IPR023368">
    <property type="entry name" value="UPF0066_cons_site"/>
</dbReference>
<feature type="compositionally biased region" description="Basic and acidic residues" evidence="3">
    <location>
        <begin position="246"/>
        <end position="257"/>
    </location>
</feature>
<feature type="compositionally biased region" description="Basic and acidic residues" evidence="3">
    <location>
        <begin position="148"/>
        <end position="158"/>
    </location>
</feature>
<feature type="compositionally biased region" description="Polar residues" evidence="3">
    <location>
        <begin position="225"/>
        <end position="245"/>
    </location>
</feature>
<proteinExistence type="inferred from homology"/>
<dbReference type="InterPro" id="IPR040372">
    <property type="entry name" value="YaeB-like"/>
</dbReference>
<keyword evidence="6" id="KW-1185">Reference proteome</keyword>
<keyword evidence="1" id="KW-0949">S-adenosyl-L-methionine</keyword>
<gene>
    <name evidence="5" type="ORF">DPMN_058883</name>
</gene>
<dbReference type="InterPro" id="IPR036414">
    <property type="entry name" value="YaeB_N_sf"/>
</dbReference>